<evidence type="ECO:0000313" key="7">
    <source>
        <dbReference type="EMBL" id="MDC5697428.1"/>
    </source>
</evidence>
<proteinExistence type="predicted"/>
<keyword evidence="3 5" id="KW-1133">Transmembrane helix</keyword>
<dbReference type="InterPro" id="IPR052165">
    <property type="entry name" value="Membrane_assoc_protease"/>
</dbReference>
<dbReference type="Proteomes" id="UP001150259">
    <property type="component" value="Unassembled WGS sequence"/>
</dbReference>
<dbReference type="PANTHER" id="PTHR33507:SF3">
    <property type="entry name" value="INNER MEMBRANE PROTEIN YBBJ"/>
    <property type="match status" value="1"/>
</dbReference>
<evidence type="ECO:0000256" key="3">
    <source>
        <dbReference type="ARBA" id="ARBA00022989"/>
    </source>
</evidence>
<dbReference type="InterPro" id="IPR002810">
    <property type="entry name" value="NfeD-like_C"/>
</dbReference>
<evidence type="ECO:0000256" key="1">
    <source>
        <dbReference type="ARBA" id="ARBA00004141"/>
    </source>
</evidence>
<evidence type="ECO:0000256" key="2">
    <source>
        <dbReference type="ARBA" id="ARBA00022692"/>
    </source>
</evidence>
<protein>
    <submittedName>
        <fullName evidence="7">NfeD family protein</fullName>
    </submittedName>
</protein>
<accession>A0ABT5GH49</accession>
<dbReference type="InterPro" id="IPR012340">
    <property type="entry name" value="NA-bd_OB-fold"/>
</dbReference>
<name>A0ABT5GH49_9MICO</name>
<comment type="caution">
    <text evidence="7">The sequence shown here is derived from an EMBL/GenBank/DDBJ whole genome shotgun (WGS) entry which is preliminary data.</text>
</comment>
<evidence type="ECO:0000313" key="8">
    <source>
        <dbReference type="Proteomes" id="UP001150259"/>
    </source>
</evidence>
<dbReference type="RefSeq" id="WP_272462004.1">
    <property type="nucleotide sequence ID" value="NZ_JAPFQL010000033.1"/>
</dbReference>
<organism evidence="7 8">
    <name type="scientific">Intrasporangium calvum</name>
    <dbReference type="NCBI Taxonomy" id="53358"/>
    <lineage>
        <taxon>Bacteria</taxon>
        <taxon>Bacillati</taxon>
        <taxon>Actinomycetota</taxon>
        <taxon>Actinomycetes</taxon>
        <taxon>Micrococcales</taxon>
        <taxon>Intrasporangiaceae</taxon>
        <taxon>Intrasporangium</taxon>
    </lineage>
</organism>
<feature type="transmembrane region" description="Helical" evidence="5">
    <location>
        <begin position="50"/>
        <end position="71"/>
    </location>
</feature>
<keyword evidence="2 5" id="KW-0812">Transmembrane</keyword>
<dbReference type="Pfam" id="PF01957">
    <property type="entry name" value="NfeD"/>
    <property type="match status" value="1"/>
</dbReference>
<dbReference type="Gene3D" id="2.40.50.140">
    <property type="entry name" value="Nucleic acid-binding proteins"/>
    <property type="match status" value="1"/>
</dbReference>
<feature type="transmembrane region" description="Helical" evidence="5">
    <location>
        <begin position="7"/>
        <end position="30"/>
    </location>
</feature>
<dbReference type="PANTHER" id="PTHR33507">
    <property type="entry name" value="INNER MEMBRANE PROTEIN YBBJ"/>
    <property type="match status" value="1"/>
</dbReference>
<comment type="subcellular location">
    <subcellularLocation>
        <location evidence="1">Membrane</location>
        <topology evidence="1">Multi-pass membrane protein</topology>
    </subcellularLocation>
</comment>
<dbReference type="SUPFAM" id="SSF141322">
    <property type="entry name" value="NfeD domain-like"/>
    <property type="match status" value="1"/>
</dbReference>
<sequence>MFEGYAWIVWLGAALVLVAVETATVDFTFLMLAGGALGGSAAAAFGAPPIVQALVAALVAVALLVTVRPWLKRRFTVEQRQAMGAEANLGRSAYVLDRVTTSNGRVKLAGETWSARTTGDSIEPGEEVVVDAIEGATVVVSRARILGS</sequence>
<gene>
    <name evidence="7" type="ORF">OO014_09180</name>
</gene>
<evidence type="ECO:0000256" key="5">
    <source>
        <dbReference type="SAM" id="Phobius"/>
    </source>
</evidence>
<reference evidence="7 8" key="1">
    <citation type="submission" date="2022-11" db="EMBL/GenBank/DDBJ databases">
        <title>Anaerobic phenanthrene biodegradation by a DNRA strain PheN6.</title>
        <authorList>
            <person name="Zhang Z."/>
        </authorList>
    </citation>
    <scope>NUCLEOTIDE SEQUENCE [LARGE SCALE GENOMIC DNA]</scope>
    <source>
        <strain evidence="7 8">PheN6</strain>
    </source>
</reference>
<dbReference type="EMBL" id="JAPFQL010000033">
    <property type="protein sequence ID" value="MDC5697428.1"/>
    <property type="molecule type" value="Genomic_DNA"/>
</dbReference>
<keyword evidence="4 5" id="KW-0472">Membrane</keyword>
<keyword evidence="8" id="KW-1185">Reference proteome</keyword>
<evidence type="ECO:0000256" key="4">
    <source>
        <dbReference type="ARBA" id="ARBA00023136"/>
    </source>
</evidence>
<feature type="domain" description="NfeD-like C-terminal" evidence="6">
    <location>
        <begin position="86"/>
        <end position="141"/>
    </location>
</feature>
<evidence type="ECO:0000259" key="6">
    <source>
        <dbReference type="Pfam" id="PF01957"/>
    </source>
</evidence>